<sequence>MENIKIKFGLKIKELRKQKSYSQEKLAKLASIEKSYISNIENGSRNVSLEVICKLAKAFEIEIDQLFD</sequence>
<feature type="domain" description="HTH cro/C1-type" evidence="2">
    <location>
        <begin position="12"/>
        <end position="66"/>
    </location>
</feature>
<dbReference type="Gene3D" id="1.10.260.40">
    <property type="entry name" value="lambda repressor-like DNA-binding domains"/>
    <property type="match status" value="1"/>
</dbReference>
<dbReference type="SMART" id="SM00530">
    <property type="entry name" value="HTH_XRE"/>
    <property type="match status" value="1"/>
</dbReference>
<dbReference type="SUPFAM" id="SSF47413">
    <property type="entry name" value="lambda repressor-like DNA-binding domains"/>
    <property type="match status" value="1"/>
</dbReference>
<dbReference type="PANTHER" id="PTHR46797:SF1">
    <property type="entry name" value="METHYLPHOSPHONATE SYNTHASE"/>
    <property type="match status" value="1"/>
</dbReference>
<evidence type="ECO:0000256" key="1">
    <source>
        <dbReference type="ARBA" id="ARBA00023125"/>
    </source>
</evidence>
<evidence type="ECO:0000313" key="3">
    <source>
        <dbReference type="EMBL" id="AWG22589.1"/>
    </source>
</evidence>
<protein>
    <submittedName>
        <fullName evidence="3">Transcriptional regulator</fullName>
    </submittedName>
</protein>
<dbReference type="GO" id="GO:0003700">
    <property type="term" value="F:DNA-binding transcription factor activity"/>
    <property type="evidence" value="ECO:0007669"/>
    <property type="project" value="TreeGrafter"/>
</dbReference>
<organism evidence="3 4">
    <name type="scientific">Flavobacterium faecale</name>
    <dbReference type="NCBI Taxonomy" id="1355330"/>
    <lineage>
        <taxon>Bacteria</taxon>
        <taxon>Pseudomonadati</taxon>
        <taxon>Bacteroidota</taxon>
        <taxon>Flavobacteriia</taxon>
        <taxon>Flavobacteriales</taxon>
        <taxon>Flavobacteriaceae</taxon>
        <taxon>Flavobacterium</taxon>
    </lineage>
</organism>
<dbReference type="PANTHER" id="PTHR46797">
    <property type="entry name" value="HTH-TYPE TRANSCRIPTIONAL REGULATOR"/>
    <property type="match status" value="1"/>
</dbReference>
<dbReference type="PROSITE" id="PS50943">
    <property type="entry name" value="HTH_CROC1"/>
    <property type="match status" value="1"/>
</dbReference>
<evidence type="ECO:0000259" key="2">
    <source>
        <dbReference type="PROSITE" id="PS50943"/>
    </source>
</evidence>
<dbReference type="GO" id="GO:0003677">
    <property type="term" value="F:DNA binding"/>
    <property type="evidence" value="ECO:0007669"/>
    <property type="project" value="UniProtKB-KW"/>
</dbReference>
<dbReference type="Proteomes" id="UP000244527">
    <property type="component" value="Chromosome"/>
</dbReference>
<reference evidence="3 4" key="1">
    <citation type="submission" date="2017-04" db="EMBL/GenBank/DDBJ databases">
        <title>Compelte genome sequence of WV33.</title>
        <authorList>
            <person name="Lee P.C."/>
        </authorList>
    </citation>
    <scope>NUCLEOTIDE SEQUENCE [LARGE SCALE GENOMIC DNA]</scope>
    <source>
        <strain evidence="3 4">WV33</strain>
    </source>
</reference>
<gene>
    <name evidence="3" type="ORF">FFWV33_14170</name>
</gene>
<dbReference type="EMBL" id="CP020918">
    <property type="protein sequence ID" value="AWG22589.1"/>
    <property type="molecule type" value="Genomic_DNA"/>
</dbReference>
<dbReference type="GO" id="GO:0005829">
    <property type="term" value="C:cytosol"/>
    <property type="evidence" value="ECO:0007669"/>
    <property type="project" value="TreeGrafter"/>
</dbReference>
<dbReference type="OrthoDB" id="9814553at2"/>
<name>A0A2S1LFW5_9FLAO</name>
<keyword evidence="4" id="KW-1185">Reference proteome</keyword>
<dbReference type="KEGG" id="ffa:FFWV33_14170"/>
<accession>A0A2S1LFW5</accession>
<dbReference type="Pfam" id="PF01381">
    <property type="entry name" value="HTH_3"/>
    <property type="match status" value="1"/>
</dbReference>
<keyword evidence="1" id="KW-0238">DNA-binding</keyword>
<dbReference type="InterPro" id="IPR010982">
    <property type="entry name" value="Lambda_DNA-bd_dom_sf"/>
</dbReference>
<dbReference type="CDD" id="cd00093">
    <property type="entry name" value="HTH_XRE"/>
    <property type="match status" value="1"/>
</dbReference>
<dbReference type="AlphaFoldDB" id="A0A2S1LFW5"/>
<evidence type="ECO:0000313" key="4">
    <source>
        <dbReference type="Proteomes" id="UP000244527"/>
    </source>
</evidence>
<proteinExistence type="predicted"/>
<dbReference type="InterPro" id="IPR050807">
    <property type="entry name" value="TransReg_Diox_bact_type"/>
</dbReference>
<dbReference type="InterPro" id="IPR001387">
    <property type="entry name" value="Cro/C1-type_HTH"/>
</dbReference>
<dbReference type="RefSeq" id="WP_108741512.1">
    <property type="nucleotide sequence ID" value="NZ_CP020918.1"/>
</dbReference>